<feature type="region of interest" description="Disordered" evidence="2">
    <location>
        <begin position="139"/>
        <end position="208"/>
    </location>
</feature>
<feature type="domain" description="RING-type" evidence="3">
    <location>
        <begin position="217"/>
        <end position="258"/>
    </location>
</feature>
<gene>
    <name evidence="4" type="ORF">PPROV_000776200</name>
</gene>
<dbReference type="AlphaFoldDB" id="A0A830HQQ4"/>
<dbReference type="Pfam" id="PF13639">
    <property type="entry name" value="zf-RING_2"/>
    <property type="match status" value="1"/>
</dbReference>
<dbReference type="PANTHER" id="PTHR23041">
    <property type="entry name" value="RING FINGER DOMAIN-CONTAINING"/>
    <property type="match status" value="1"/>
</dbReference>
<sequence length="272" mass="32546">MWRYSVFDHLEPPPVDIIITLLHLDAESAKMMSAYHLAIYDKTGEVVKAWLKAHPECAKKRHNYEGYLPLHEAARFDRTGNVFKNLMEVYPAGVLDVGTTNSKSPLELAAIYNKPTAELFKKHAFETVGQEVMKFLRERRKKERERERERREKEREQMARRHKEERNDMEQRHKRDREEEREEERKDEREELESEHKRKREEEREEREREHERRNDCPICLEALNAQECACTPCGHIFHRECVGKSLRSGSAECPTCREKFRSLNLRTIYLP</sequence>
<dbReference type="InterPro" id="IPR047134">
    <property type="entry name" value="RNF4"/>
</dbReference>
<accession>A0A830HQQ4</accession>
<protein>
    <recommendedName>
        <fullName evidence="3">RING-type domain-containing protein</fullName>
    </recommendedName>
</protein>
<keyword evidence="1" id="KW-0863">Zinc-finger</keyword>
<keyword evidence="1" id="KW-0862">Zinc</keyword>
<dbReference type="OrthoDB" id="8062037at2759"/>
<dbReference type="InterPro" id="IPR013083">
    <property type="entry name" value="Znf_RING/FYVE/PHD"/>
</dbReference>
<evidence type="ECO:0000313" key="4">
    <source>
        <dbReference type="EMBL" id="GHP09025.1"/>
    </source>
</evidence>
<evidence type="ECO:0000259" key="3">
    <source>
        <dbReference type="PROSITE" id="PS50089"/>
    </source>
</evidence>
<dbReference type="SMART" id="SM00184">
    <property type="entry name" value="RING"/>
    <property type="match status" value="1"/>
</dbReference>
<dbReference type="Proteomes" id="UP000660262">
    <property type="component" value="Unassembled WGS sequence"/>
</dbReference>
<reference evidence="4" key="1">
    <citation type="submission" date="2020-10" db="EMBL/GenBank/DDBJ databases">
        <title>Unveiling of a novel bifunctional photoreceptor, Dualchrome1, isolated from a cosmopolitan green alga.</title>
        <authorList>
            <person name="Suzuki S."/>
            <person name="Kawachi M."/>
        </authorList>
    </citation>
    <scope>NUCLEOTIDE SEQUENCE</scope>
    <source>
        <strain evidence="4">NIES 2893</strain>
    </source>
</reference>
<evidence type="ECO:0000256" key="2">
    <source>
        <dbReference type="SAM" id="MobiDB-lite"/>
    </source>
</evidence>
<proteinExistence type="predicted"/>
<evidence type="ECO:0000256" key="1">
    <source>
        <dbReference type="PROSITE-ProRule" id="PRU00175"/>
    </source>
</evidence>
<dbReference type="CDD" id="cd16448">
    <property type="entry name" value="RING-H2"/>
    <property type="match status" value="1"/>
</dbReference>
<keyword evidence="1" id="KW-0479">Metal-binding</keyword>
<dbReference type="InterPro" id="IPR036770">
    <property type="entry name" value="Ankyrin_rpt-contain_sf"/>
</dbReference>
<dbReference type="EMBL" id="BNJQ01000023">
    <property type="protein sequence ID" value="GHP09025.1"/>
    <property type="molecule type" value="Genomic_DNA"/>
</dbReference>
<evidence type="ECO:0000313" key="5">
    <source>
        <dbReference type="Proteomes" id="UP000660262"/>
    </source>
</evidence>
<dbReference type="Gene3D" id="1.25.40.20">
    <property type="entry name" value="Ankyrin repeat-containing domain"/>
    <property type="match status" value="1"/>
</dbReference>
<comment type="caution">
    <text evidence="4">The sequence shown here is derived from an EMBL/GenBank/DDBJ whole genome shotgun (WGS) entry which is preliminary data.</text>
</comment>
<dbReference type="PANTHER" id="PTHR23041:SF78">
    <property type="entry name" value="E3 UBIQUITIN-PROTEIN LIGASE RNF4"/>
    <property type="match status" value="1"/>
</dbReference>
<dbReference type="PROSITE" id="PS50089">
    <property type="entry name" value="ZF_RING_2"/>
    <property type="match status" value="1"/>
</dbReference>
<dbReference type="Gene3D" id="3.30.40.10">
    <property type="entry name" value="Zinc/RING finger domain, C3HC4 (zinc finger)"/>
    <property type="match status" value="1"/>
</dbReference>
<keyword evidence="5" id="KW-1185">Reference proteome</keyword>
<organism evidence="4 5">
    <name type="scientific">Pycnococcus provasolii</name>
    <dbReference type="NCBI Taxonomy" id="41880"/>
    <lineage>
        <taxon>Eukaryota</taxon>
        <taxon>Viridiplantae</taxon>
        <taxon>Chlorophyta</taxon>
        <taxon>Pseudoscourfieldiophyceae</taxon>
        <taxon>Pseudoscourfieldiales</taxon>
        <taxon>Pycnococcaceae</taxon>
        <taxon>Pycnococcus</taxon>
    </lineage>
</organism>
<dbReference type="GO" id="GO:0008270">
    <property type="term" value="F:zinc ion binding"/>
    <property type="evidence" value="ECO:0007669"/>
    <property type="project" value="UniProtKB-KW"/>
</dbReference>
<dbReference type="SUPFAM" id="SSF57850">
    <property type="entry name" value="RING/U-box"/>
    <property type="match status" value="1"/>
</dbReference>
<feature type="compositionally biased region" description="Basic and acidic residues" evidence="2">
    <location>
        <begin position="144"/>
        <end position="208"/>
    </location>
</feature>
<name>A0A830HQQ4_9CHLO</name>
<dbReference type="SUPFAM" id="SSF48403">
    <property type="entry name" value="Ankyrin repeat"/>
    <property type="match status" value="1"/>
</dbReference>
<dbReference type="InterPro" id="IPR001841">
    <property type="entry name" value="Znf_RING"/>
</dbReference>